<dbReference type="Gene3D" id="3.50.50.60">
    <property type="entry name" value="FAD/NAD(P)-binding domain"/>
    <property type="match status" value="1"/>
</dbReference>
<dbReference type="NCBIfam" id="TIGR00275">
    <property type="entry name" value="aminoacetone oxidase family FAD-binding enzyme"/>
    <property type="match status" value="1"/>
</dbReference>
<dbReference type="InterPro" id="IPR055178">
    <property type="entry name" value="RsdA/BaiN/AoA(So)-like_dom"/>
</dbReference>
<proteinExistence type="predicted"/>
<dbReference type="InterPro" id="IPR057661">
    <property type="entry name" value="RsdA/BaiN/AoA(So)_Rossmann"/>
</dbReference>
<dbReference type="Pfam" id="PF03486">
    <property type="entry name" value="HI0933_like"/>
    <property type="match status" value="1"/>
</dbReference>
<dbReference type="Gene3D" id="2.40.30.10">
    <property type="entry name" value="Translation factors"/>
    <property type="match status" value="1"/>
</dbReference>
<dbReference type="SUPFAM" id="SSF160996">
    <property type="entry name" value="HI0933 insert domain-like"/>
    <property type="match status" value="1"/>
</dbReference>
<evidence type="ECO:0000259" key="5">
    <source>
        <dbReference type="Pfam" id="PF22780"/>
    </source>
</evidence>
<sequence length="402" mass="44727">MAELNTDLLIIGGGVTGLCTAYLCRKKNIDCTLIESQETLGKKWRLAGGAMGNMTNRTISPEHYVSHNSKQAKKLLQTLFKSWTTEHVLAFMHEMDMEYEERDFGQIFCKKPVKNLIGTLVQSLAKTRILTNEKIQSFSCEQKDPKKHYIIQTKTHTIRCGKLVIATGSSAYPQLGASDFALQVARKWGHKTFPFRSALAPLLLPEHSPLLGLEGISLPVRMKSFRDGQEKADPCGIRALLFTHTGLSGPAGLVISCLWKDGETISINFLPEDNLLEKMHDTANGKKLVKNLILPLMPDRLAYTLMPKDLQERKIAELSKKDRERLIASIQNYQFIPKGIDTFKKAEACIGGIELDGVTANLESKLHENLYFGGECLDITGLLGGYNIHFALACAHKIASKI</sequence>
<keyword evidence="7" id="KW-1185">Reference proteome</keyword>
<keyword evidence="2" id="KW-0285">Flavoprotein</keyword>
<reference evidence="6" key="1">
    <citation type="submission" date="2020-12" db="EMBL/GenBank/DDBJ databases">
        <title>Taurinivorans muris gen. nov., sp. nov., fundamental and realized metabolic niche of a ubiquitous sulfidogenic bacterium in the murine intestine.</title>
        <authorList>
            <person name="Ye H."/>
            <person name="Hanson B.T."/>
            <person name="Loy A."/>
        </authorList>
    </citation>
    <scope>NUCLEOTIDE SEQUENCE</scope>
    <source>
        <strain evidence="6">LT0009</strain>
    </source>
</reference>
<protein>
    <submittedName>
        <fullName evidence="6">Aminoacetone oxidase family FAD-binding enzyme</fullName>
    </submittedName>
</protein>
<dbReference type="Gene3D" id="1.10.8.260">
    <property type="entry name" value="HI0933 insert domain-like"/>
    <property type="match status" value="1"/>
</dbReference>
<gene>
    <name evidence="6" type="ORF">JBF11_09685</name>
</gene>
<feature type="domain" description="RsdA/BaiN/AoA(So)-like insert" evidence="5">
    <location>
        <begin position="198"/>
        <end position="347"/>
    </location>
</feature>
<name>A0ABY5Y0W4_9BACT</name>
<evidence type="ECO:0000256" key="1">
    <source>
        <dbReference type="ARBA" id="ARBA00001974"/>
    </source>
</evidence>
<dbReference type="InterPro" id="IPR004792">
    <property type="entry name" value="BaiN-like"/>
</dbReference>
<accession>A0ABY5Y0W4</accession>
<evidence type="ECO:0000313" key="6">
    <source>
        <dbReference type="EMBL" id="UWX05695.1"/>
    </source>
</evidence>
<dbReference type="SUPFAM" id="SSF51905">
    <property type="entry name" value="FAD/NAD(P)-binding domain"/>
    <property type="match status" value="1"/>
</dbReference>
<dbReference type="EMBL" id="CP065938">
    <property type="protein sequence ID" value="UWX05695.1"/>
    <property type="molecule type" value="Genomic_DNA"/>
</dbReference>
<evidence type="ECO:0000256" key="2">
    <source>
        <dbReference type="ARBA" id="ARBA00022630"/>
    </source>
</evidence>
<dbReference type="InterPro" id="IPR023166">
    <property type="entry name" value="BaiN-like_dom_sf"/>
</dbReference>
<evidence type="ECO:0000259" key="4">
    <source>
        <dbReference type="Pfam" id="PF03486"/>
    </source>
</evidence>
<dbReference type="Pfam" id="PF22780">
    <property type="entry name" value="HI0933_like_1st"/>
    <property type="match status" value="1"/>
</dbReference>
<organism evidence="6 7">
    <name type="scientific">Taurinivorans muris</name>
    <dbReference type="NCBI Taxonomy" id="2787751"/>
    <lineage>
        <taxon>Bacteria</taxon>
        <taxon>Pseudomonadati</taxon>
        <taxon>Thermodesulfobacteriota</taxon>
        <taxon>Desulfovibrionia</taxon>
        <taxon>Desulfovibrionales</taxon>
        <taxon>Desulfovibrionaceae</taxon>
        <taxon>Taurinivorans</taxon>
    </lineage>
</organism>
<feature type="domain" description="RsdA/BaiN/AoA(So)-like Rossmann fold-like" evidence="4">
    <location>
        <begin position="7"/>
        <end position="399"/>
    </location>
</feature>
<evidence type="ECO:0000256" key="3">
    <source>
        <dbReference type="ARBA" id="ARBA00022827"/>
    </source>
</evidence>
<dbReference type="PANTHER" id="PTHR42887">
    <property type="entry name" value="OS12G0638800 PROTEIN"/>
    <property type="match status" value="1"/>
</dbReference>
<evidence type="ECO:0000313" key="7">
    <source>
        <dbReference type="Proteomes" id="UP001058120"/>
    </source>
</evidence>
<dbReference type="Proteomes" id="UP001058120">
    <property type="component" value="Chromosome"/>
</dbReference>
<dbReference type="RefSeq" id="WP_334315282.1">
    <property type="nucleotide sequence ID" value="NZ_CP065938.1"/>
</dbReference>
<dbReference type="PANTHER" id="PTHR42887:SF2">
    <property type="entry name" value="OS12G0638800 PROTEIN"/>
    <property type="match status" value="1"/>
</dbReference>
<dbReference type="InterPro" id="IPR036188">
    <property type="entry name" value="FAD/NAD-bd_sf"/>
</dbReference>
<keyword evidence="3" id="KW-0274">FAD</keyword>
<comment type="cofactor">
    <cofactor evidence="1">
        <name>FAD</name>
        <dbReference type="ChEBI" id="CHEBI:57692"/>
    </cofactor>
</comment>